<accession>A0ABU8C9G6</accession>
<gene>
    <name evidence="3" type="ORF">MN202_14225</name>
</gene>
<dbReference type="Proteomes" id="UP001375382">
    <property type="component" value="Unassembled WGS sequence"/>
</dbReference>
<sequence>MFYFNSLFKVSLLATAVALAGCGGGSSAGSNGGSGTGGGTGGSGNGGNTVVTYTAGVYPAEAQLKNFCAVPRSGTDPYTNQAYPDKAGSAQYEKMWLRSWSNRTYLWYSELPDLNPAGYSVEDYFDLLKTAQTTDSGAAKDQYHYAENTAEYQQTVTDGVVAGYGIKWQLRSATPPRQLMVTYVEPQSPAATAGVRRGDSLKFIDGIDFVNANSEAEVDTLNAVLFSSSVGEPHQFVFERIGGASQTFNLVAADVSTSPVQNVQVLDNGGSKVGYLQFNSHIAHAQPQLIAAVEQFAEQNVSELIVDLRYNGGGLLALASQFGYMVAGDNIIQDRIFEKTQFNDKYPTTDPVTGQPLTPMPFYSKVIDYAQGRLTTTNLPSLGLSRVFVLTSENTCSASEAFINGLRGIDVEVIQIGGQTCGKPYGFYPTDNCGTTYSSIQFSGINAKGFGDYADGFTPKAAPVFAADVKGCPAADDLTKPLGDANEGMLKTALYYAANNSCPVTVASAAVAQQPQPGTGGLAIKQPDIKKRSFILENKINQPIR</sequence>
<dbReference type="Pfam" id="PF03572">
    <property type="entry name" value="Peptidase_S41"/>
    <property type="match status" value="1"/>
</dbReference>
<dbReference type="Gene3D" id="3.90.226.10">
    <property type="entry name" value="2-enoyl-CoA Hydratase, Chain A, domain 1"/>
    <property type="match status" value="1"/>
</dbReference>
<dbReference type="PANTHER" id="PTHR32060">
    <property type="entry name" value="TAIL-SPECIFIC PROTEASE"/>
    <property type="match status" value="1"/>
</dbReference>
<dbReference type="EMBL" id="JALAAR010000012">
    <property type="protein sequence ID" value="MEH8018394.1"/>
    <property type="molecule type" value="Genomic_DNA"/>
</dbReference>
<protein>
    <submittedName>
        <fullName evidence="3">S41 family peptidase</fullName>
    </submittedName>
</protein>
<proteinExistence type="predicted"/>
<evidence type="ECO:0000259" key="2">
    <source>
        <dbReference type="Pfam" id="PF03572"/>
    </source>
</evidence>
<comment type="caution">
    <text evidence="3">The sequence shown here is derived from an EMBL/GenBank/DDBJ whole genome shotgun (WGS) entry which is preliminary data.</text>
</comment>
<dbReference type="SUPFAM" id="SSF52096">
    <property type="entry name" value="ClpP/crotonase"/>
    <property type="match status" value="1"/>
</dbReference>
<evidence type="ECO:0000313" key="3">
    <source>
        <dbReference type="EMBL" id="MEH8018394.1"/>
    </source>
</evidence>
<dbReference type="SUPFAM" id="SSF50156">
    <property type="entry name" value="PDZ domain-like"/>
    <property type="match status" value="1"/>
</dbReference>
<feature type="domain" description="Tail specific protease" evidence="2">
    <location>
        <begin position="272"/>
        <end position="423"/>
    </location>
</feature>
<dbReference type="RefSeq" id="WP_335736800.1">
    <property type="nucleotide sequence ID" value="NZ_JALAAR010000012.1"/>
</dbReference>
<feature type="signal peptide" evidence="1">
    <location>
        <begin position="1"/>
        <end position="20"/>
    </location>
</feature>
<name>A0ABU8C9G6_9GAMM</name>
<evidence type="ECO:0000256" key="1">
    <source>
        <dbReference type="SAM" id="SignalP"/>
    </source>
</evidence>
<organism evidence="3 4">
    <name type="scientific">Rheinheimera muenzenbergensis</name>
    <dbReference type="NCBI Taxonomy" id="1193628"/>
    <lineage>
        <taxon>Bacteria</taxon>
        <taxon>Pseudomonadati</taxon>
        <taxon>Pseudomonadota</taxon>
        <taxon>Gammaproteobacteria</taxon>
        <taxon>Chromatiales</taxon>
        <taxon>Chromatiaceae</taxon>
        <taxon>Rheinheimera</taxon>
    </lineage>
</organism>
<dbReference type="PANTHER" id="PTHR32060:SF30">
    <property type="entry name" value="CARBOXY-TERMINAL PROCESSING PROTEASE CTPA"/>
    <property type="match status" value="1"/>
</dbReference>
<evidence type="ECO:0000313" key="4">
    <source>
        <dbReference type="Proteomes" id="UP001375382"/>
    </source>
</evidence>
<dbReference type="Gene3D" id="3.30.750.170">
    <property type="match status" value="1"/>
</dbReference>
<dbReference type="Gene3D" id="2.30.42.10">
    <property type="match status" value="1"/>
</dbReference>
<keyword evidence="4" id="KW-1185">Reference proteome</keyword>
<dbReference type="InterPro" id="IPR005151">
    <property type="entry name" value="Tail-specific_protease"/>
</dbReference>
<feature type="chain" id="PRO_5047417133" evidence="1">
    <location>
        <begin position="21"/>
        <end position="545"/>
    </location>
</feature>
<keyword evidence="1" id="KW-0732">Signal</keyword>
<dbReference type="InterPro" id="IPR036034">
    <property type="entry name" value="PDZ_sf"/>
</dbReference>
<reference evidence="3 4" key="1">
    <citation type="journal article" date="2023" name="Ecotoxicol. Environ. Saf.">
        <title>Mercury remediation potential of mercury-resistant strain Rheinheimera metallidurans sp. nov. isolated from a municipal waste dumping site.</title>
        <authorList>
            <person name="Yadav V."/>
            <person name="Manjhi A."/>
            <person name="Vadakedath N."/>
        </authorList>
    </citation>
    <scope>NUCLEOTIDE SEQUENCE [LARGE SCALE GENOMIC DNA]</scope>
    <source>
        <strain evidence="3 4">E-49</strain>
    </source>
</reference>
<dbReference type="CDD" id="cd07561">
    <property type="entry name" value="Peptidase_S41_CPP_like"/>
    <property type="match status" value="1"/>
</dbReference>
<dbReference type="InterPro" id="IPR029045">
    <property type="entry name" value="ClpP/crotonase-like_dom_sf"/>
</dbReference>